<dbReference type="HOGENOM" id="CLU_039913_0_0_3"/>
<dbReference type="AlphaFoldDB" id="B0C6V7"/>
<dbReference type="KEGG" id="amr:AM1_2654"/>
<feature type="domain" description="Glycosyl hydrolase-like 10" evidence="2">
    <location>
        <begin position="120"/>
        <end position="272"/>
    </location>
</feature>
<evidence type="ECO:0000313" key="4">
    <source>
        <dbReference type="Proteomes" id="UP000000268"/>
    </source>
</evidence>
<gene>
    <name evidence="3" type="ordered locus">AM1_2654</name>
</gene>
<keyword evidence="1" id="KW-0732">Signal</keyword>
<dbReference type="Gene3D" id="3.20.20.80">
    <property type="entry name" value="Glycosidases"/>
    <property type="match status" value="1"/>
</dbReference>
<sequence length="522" mass="58552">MNLYFLHSSAAPMTKTFSWLPLALCSLALPISISMAPVQAQVPGFCHSPAGAAKAKLKLLRAAIAGDVEAQRAYDRQVAADAQELQQCRSRNWPQNQAIWLRLHECDLEPGVLDTLLDRIVSRGYNQVYVEVFYNGRVLLPAANNPTTWSSEIRNPKYANRDLLAETIKKGRARGLKVYAWMFSLNYGHQYGQRSDRNSVLARNGQGKTSLTLLDYADPNINLDNGDIDRAFVDPYSAQARQDYARMLQAILQRKPDGVLFDYIRYPRQTGGASVSSKLSDLWVFGNSSRQALIDRATNQKGRAVIQHYLQQGSISAGTLKSFDSQYPKEKAALWQGRQVPKGKLPPVGVRTTRLNRDLWLLSVAHAYQGIVDYLSIFATTSMRQGVPAGAAFFPDANRRVGQGYDSRMQPWHRFPKNIEWHAMSYGTCGNTSCIVQQVQRVLQRASGAQVKPVIAGRWGQTYRNRPSLETQMSAIRRVAPQVRTVSHFDFSWQDPQFANARRSCRVTLLPGEDTRQSSISP</sequence>
<proteinExistence type="predicted"/>
<dbReference type="SUPFAM" id="SSF51445">
    <property type="entry name" value="(Trans)glycosidases"/>
    <property type="match status" value="1"/>
</dbReference>
<protein>
    <recommendedName>
        <fullName evidence="2">Glycosyl hydrolase-like 10 domain-containing protein</fullName>
    </recommendedName>
</protein>
<dbReference type="EMBL" id="CP000828">
    <property type="protein sequence ID" value="ABW27661.1"/>
    <property type="molecule type" value="Genomic_DNA"/>
</dbReference>
<dbReference type="OrthoDB" id="418487at2"/>
<accession>B0C6V7</accession>
<dbReference type="Pfam" id="PF02638">
    <property type="entry name" value="GHL10"/>
    <property type="match status" value="1"/>
</dbReference>
<organism evidence="3 4">
    <name type="scientific">Acaryochloris marina (strain MBIC 11017)</name>
    <dbReference type="NCBI Taxonomy" id="329726"/>
    <lineage>
        <taxon>Bacteria</taxon>
        <taxon>Bacillati</taxon>
        <taxon>Cyanobacteriota</taxon>
        <taxon>Cyanophyceae</taxon>
        <taxon>Acaryochloridales</taxon>
        <taxon>Acaryochloridaceae</taxon>
        <taxon>Acaryochloris</taxon>
    </lineage>
</organism>
<dbReference type="InterPro" id="IPR003790">
    <property type="entry name" value="GHL10"/>
</dbReference>
<dbReference type="InterPro" id="IPR052177">
    <property type="entry name" value="Divisome_Glycosyl_Hydrolase"/>
</dbReference>
<dbReference type="eggNOG" id="COG1649">
    <property type="taxonomic scope" value="Bacteria"/>
</dbReference>
<dbReference type="Proteomes" id="UP000000268">
    <property type="component" value="Chromosome"/>
</dbReference>
<dbReference type="InterPro" id="IPR017853">
    <property type="entry name" value="GH"/>
</dbReference>
<evidence type="ECO:0000259" key="2">
    <source>
        <dbReference type="Pfam" id="PF02638"/>
    </source>
</evidence>
<keyword evidence="4" id="KW-1185">Reference proteome</keyword>
<name>B0C6V7_ACAM1</name>
<dbReference type="PANTHER" id="PTHR43405:SF1">
    <property type="entry name" value="GLYCOSYL HYDROLASE DIGH"/>
    <property type="match status" value="1"/>
</dbReference>
<dbReference type="PANTHER" id="PTHR43405">
    <property type="entry name" value="GLYCOSYL HYDROLASE DIGH"/>
    <property type="match status" value="1"/>
</dbReference>
<evidence type="ECO:0000313" key="3">
    <source>
        <dbReference type="EMBL" id="ABW27661.1"/>
    </source>
</evidence>
<reference evidence="3 4" key="1">
    <citation type="journal article" date="2008" name="Proc. Natl. Acad. Sci. U.S.A.">
        <title>Niche adaptation and genome expansion in the chlorophyll d-producing cyanobacterium Acaryochloris marina.</title>
        <authorList>
            <person name="Swingley W.D."/>
            <person name="Chen M."/>
            <person name="Cheung P.C."/>
            <person name="Conrad A.L."/>
            <person name="Dejesa L.C."/>
            <person name="Hao J."/>
            <person name="Honchak B.M."/>
            <person name="Karbach L.E."/>
            <person name="Kurdoglu A."/>
            <person name="Lahiri S."/>
            <person name="Mastrian S.D."/>
            <person name="Miyashita H."/>
            <person name="Page L."/>
            <person name="Ramakrishna P."/>
            <person name="Satoh S."/>
            <person name="Sattley W.M."/>
            <person name="Shimada Y."/>
            <person name="Taylor H.L."/>
            <person name="Tomo T."/>
            <person name="Tsuchiya T."/>
            <person name="Wang Z.T."/>
            <person name="Raymond J."/>
            <person name="Mimuro M."/>
            <person name="Blankenship R.E."/>
            <person name="Touchman J.W."/>
        </authorList>
    </citation>
    <scope>NUCLEOTIDE SEQUENCE [LARGE SCALE GENOMIC DNA]</scope>
    <source>
        <strain evidence="4">MBIC 11017</strain>
    </source>
</reference>
<dbReference type="STRING" id="329726.AM1_2654"/>
<evidence type="ECO:0000256" key="1">
    <source>
        <dbReference type="ARBA" id="ARBA00022729"/>
    </source>
</evidence>